<dbReference type="GO" id="GO:0016705">
    <property type="term" value="F:oxidoreductase activity, acting on paired donors, with incorporation or reduction of molecular oxygen"/>
    <property type="evidence" value="ECO:0007669"/>
    <property type="project" value="InterPro"/>
</dbReference>
<dbReference type="Proteomes" id="UP000256328">
    <property type="component" value="Unassembled WGS sequence"/>
</dbReference>
<dbReference type="Gene3D" id="1.10.630.10">
    <property type="entry name" value="Cytochrome P450"/>
    <property type="match status" value="1"/>
</dbReference>
<comment type="cofactor">
    <cofactor evidence="1">
        <name>heme</name>
        <dbReference type="ChEBI" id="CHEBI:30413"/>
    </cofactor>
</comment>
<accession>A0A3D8SMA1</accession>
<dbReference type="InterPro" id="IPR050121">
    <property type="entry name" value="Cytochrome_P450_monoxygenase"/>
</dbReference>
<protein>
    <submittedName>
        <fullName evidence="7">Uncharacterized protein</fullName>
    </submittedName>
</protein>
<dbReference type="GO" id="GO:0020037">
    <property type="term" value="F:heme binding"/>
    <property type="evidence" value="ECO:0007669"/>
    <property type="project" value="InterPro"/>
</dbReference>
<evidence type="ECO:0000313" key="7">
    <source>
        <dbReference type="EMBL" id="RDW87447.1"/>
    </source>
</evidence>
<feature type="region of interest" description="Disordered" evidence="6">
    <location>
        <begin position="406"/>
        <end position="442"/>
    </location>
</feature>
<dbReference type="CDD" id="cd11058">
    <property type="entry name" value="CYP60B-like"/>
    <property type="match status" value="1"/>
</dbReference>
<proteinExistence type="inferred from homology"/>
<dbReference type="InterPro" id="IPR002401">
    <property type="entry name" value="Cyt_P450_E_grp-I"/>
</dbReference>
<comment type="similarity">
    <text evidence="2">Belongs to the cytochrome P450 family.</text>
</comment>
<dbReference type="InterPro" id="IPR036396">
    <property type="entry name" value="Cyt_P450_sf"/>
</dbReference>
<keyword evidence="3" id="KW-0349">Heme</keyword>
<comment type="caution">
    <text evidence="7">The sequence shown here is derived from an EMBL/GenBank/DDBJ whole genome shotgun (WGS) entry which is preliminary data.</text>
</comment>
<dbReference type="OrthoDB" id="1470350at2759"/>
<dbReference type="EMBL" id="PDLN01000004">
    <property type="protein sequence ID" value="RDW87447.1"/>
    <property type="molecule type" value="Genomic_DNA"/>
</dbReference>
<evidence type="ECO:0000256" key="3">
    <source>
        <dbReference type="ARBA" id="ARBA00022617"/>
    </source>
</evidence>
<evidence type="ECO:0000256" key="1">
    <source>
        <dbReference type="ARBA" id="ARBA00001971"/>
    </source>
</evidence>
<dbReference type="SUPFAM" id="SSF48264">
    <property type="entry name" value="Cytochrome P450"/>
    <property type="match status" value="1"/>
</dbReference>
<dbReference type="GO" id="GO:0005506">
    <property type="term" value="F:iron ion binding"/>
    <property type="evidence" value="ECO:0007669"/>
    <property type="project" value="InterPro"/>
</dbReference>
<evidence type="ECO:0000256" key="4">
    <source>
        <dbReference type="ARBA" id="ARBA00022723"/>
    </source>
</evidence>
<dbReference type="Pfam" id="PF00067">
    <property type="entry name" value="p450"/>
    <property type="match status" value="1"/>
</dbReference>
<sequence>MTFLLSIAACVLAVVAVGMLYASGIAFYNLYLHPLAKYPGPKLNAISSLPWLSKMVRGDMVQYLHALHEEYGEVVRFLPNETSFITASAWKEIYGHAAAKIFVKDPASYMRPPQGKATSILTADDADHARCRKLLTHAFSDRALREQHVLIQGYVDSLIRNLSDRAVGGSKEMPSVDMTQWYNFTTFDLIGDLAFGSPFDCLKESAMHPWVSMIFESVKGVFFFSLAQRYTPMDKVMLFFLGKTGQEKQASHMAMTIEKVSQRLSIETDRPDFMSYILKYNDEKGMSREEIVANSSFLIKAGSETTATGLSGATYLLLKNPQALQKVVSEVRSSFKSVDEMDAASLANCKYLDACLKESLRMYPPVPIGLPRRATEATVVSGWQVPKHVRPPARYIHAQIALTSISPNRPGSEFPNGHRTTHPSITTSPDPSSRSDGCRTHHHPILTTTLRLSSLSP</sequence>
<reference evidence="7 8" key="1">
    <citation type="journal article" date="2018" name="IMA Fungus">
        <title>IMA Genome-F 9: Draft genome sequence of Annulohypoxylon stygium, Aspergillus mulundensis, Berkeleyomyces basicola (syn. Thielaviopsis basicola), Ceratocystis smalleyi, two Cercospora beticola strains, Coleophoma cylindrospora, Fusarium fracticaudum, Phialophora cf. hyalina, and Morchella septimelata.</title>
        <authorList>
            <person name="Wingfield B.D."/>
            <person name="Bills G.F."/>
            <person name="Dong Y."/>
            <person name="Huang W."/>
            <person name="Nel W.J."/>
            <person name="Swalarsk-Parry B.S."/>
            <person name="Vaghefi N."/>
            <person name="Wilken P.M."/>
            <person name="An Z."/>
            <person name="de Beer Z.W."/>
            <person name="De Vos L."/>
            <person name="Chen L."/>
            <person name="Duong T.A."/>
            <person name="Gao Y."/>
            <person name="Hammerbacher A."/>
            <person name="Kikkert J.R."/>
            <person name="Li Y."/>
            <person name="Li H."/>
            <person name="Li K."/>
            <person name="Li Q."/>
            <person name="Liu X."/>
            <person name="Ma X."/>
            <person name="Naidoo K."/>
            <person name="Pethybridge S.J."/>
            <person name="Sun J."/>
            <person name="Steenkamp E.T."/>
            <person name="van der Nest M.A."/>
            <person name="van Wyk S."/>
            <person name="Wingfield M.J."/>
            <person name="Xiong C."/>
            <person name="Yue Q."/>
            <person name="Zhang X."/>
        </authorList>
    </citation>
    <scope>NUCLEOTIDE SEQUENCE [LARGE SCALE GENOMIC DNA]</scope>
    <source>
        <strain evidence="7 8">BP5796</strain>
    </source>
</reference>
<gene>
    <name evidence="7" type="ORF">BP5796_03141</name>
</gene>
<dbReference type="AlphaFoldDB" id="A0A3D8SMA1"/>
<name>A0A3D8SMA1_9HELO</name>
<organism evidence="7 8">
    <name type="scientific">Coleophoma crateriformis</name>
    <dbReference type="NCBI Taxonomy" id="565419"/>
    <lineage>
        <taxon>Eukaryota</taxon>
        <taxon>Fungi</taxon>
        <taxon>Dikarya</taxon>
        <taxon>Ascomycota</taxon>
        <taxon>Pezizomycotina</taxon>
        <taxon>Leotiomycetes</taxon>
        <taxon>Helotiales</taxon>
        <taxon>Dermateaceae</taxon>
        <taxon>Coleophoma</taxon>
    </lineage>
</organism>
<keyword evidence="4" id="KW-0479">Metal-binding</keyword>
<evidence type="ECO:0000256" key="6">
    <source>
        <dbReference type="SAM" id="MobiDB-lite"/>
    </source>
</evidence>
<feature type="compositionally biased region" description="Polar residues" evidence="6">
    <location>
        <begin position="422"/>
        <end position="435"/>
    </location>
</feature>
<evidence type="ECO:0000256" key="2">
    <source>
        <dbReference type="ARBA" id="ARBA00010617"/>
    </source>
</evidence>
<dbReference type="PANTHER" id="PTHR24305">
    <property type="entry name" value="CYTOCHROME P450"/>
    <property type="match status" value="1"/>
</dbReference>
<evidence type="ECO:0000256" key="5">
    <source>
        <dbReference type="ARBA" id="ARBA00023004"/>
    </source>
</evidence>
<dbReference type="GO" id="GO:0004497">
    <property type="term" value="F:monooxygenase activity"/>
    <property type="evidence" value="ECO:0007669"/>
    <property type="project" value="InterPro"/>
</dbReference>
<dbReference type="InterPro" id="IPR001128">
    <property type="entry name" value="Cyt_P450"/>
</dbReference>
<dbReference type="PRINTS" id="PR00463">
    <property type="entry name" value="EP450I"/>
</dbReference>
<dbReference type="PANTHER" id="PTHR24305:SF210">
    <property type="entry name" value="CYTOCHROME P450 MONOOXYGENASE ASQL-RELATED"/>
    <property type="match status" value="1"/>
</dbReference>
<evidence type="ECO:0000313" key="8">
    <source>
        <dbReference type="Proteomes" id="UP000256328"/>
    </source>
</evidence>
<keyword evidence="8" id="KW-1185">Reference proteome</keyword>
<keyword evidence="5" id="KW-0408">Iron</keyword>